<evidence type="ECO:0000256" key="7">
    <source>
        <dbReference type="ARBA" id="ARBA00023137"/>
    </source>
</evidence>
<dbReference type="GO" id="GO:0004715">
    <property type="term" value="F:non-membrane spanning protein tyrosine kinase activity"/>
    <property type="evidence" value="ECO:0007669"/>
    <property type="project" value="UniProtKB-EC"/>
</dbReference>
<gene>
    <name evidence="12" type="ORF">ASZ90_005284</name>
</gene>
<proteinExistence type="inferred from homology"/>
<name>A0A0W8FVN7_9ZZZZ</name>
<dbReference type="Pfam" id="PF13614">
    <property type="entry name" value="AAA_31"/>
    <property type="match status" value="1"/>
</dbReference>
<dbReference type="PANTHER" id="PTHR32309">
    <property type="entry name" value="TYROSINE-PROTEIN KINASE"/>
    <property type="match status" value="1"/>
</dbReference>
<evidence type="ECO:0000256" key="8">
    <source>
        <dbReference type="ARBA" id="ARBA00051245"/>
    </source>
</evidence>
<feature type="domain" description="AAA" evidence="10">
    <location>
        <begin position="219"/>
        <end position="350"/>
    </location>
</feature>
<comment type="catalytic activity">
    <reaction evidence="8">
        <text>L-tyrosyl-[protein] + ATP = O-phospho-L-tyrosyl-[protein] + ADP + H(+)</text>
        <dbReference type="Rhea" id="RHEA:10596"/>
        <dbReference type="Rhea" id="RHEA-COMP:10136"/>
        <dbReference type="Rhea" id="RHEA-COMP:20101"/>
        <dbReference type="ChEBI" id="CHEBI:15378"/>
        <dbReference type="ChEBI" id="CHEBI:30616"/>
        <dbReference type="ChEBI" id="CHEBI:46858"/>
        <dbReference type="ChEBI" id="CHEBI:61978"/>
        <dbReference type="ChEBI" id="CHEBI:456216"/>
        <dbReference type="EC" id="2.7.10.2"/>
    </reaction>
</comment>
<dbReference type="SUPFAM" id="SSF52540">
    <property type="entry name" value="P-loop containing nucleoside triphosphate hydrolases"/>
    <property type="match status" value="1"/>
</dbReference>
<keyword evidence="9" id="KW-0472">Membrane</keyword>
<dbReference type="InterPro" id="IPR050445">
    <property type="entry name" value="Bact_polysacc_biosynth/exp"/>
</dbReference>
<dbReference type="EC" id="2.7.10.2" evidence="2"/>
<evidence type="ECO:0000259" key="10">
    <source>
        <dbReference type="Pfam" id="PF13614"/>
    </source>
</evidence>
<evidence type="ECO:0000256" key="5">
    <source>
        <dbReference type="ARBA" id="ARBA00022777"/>
    </source>
</evidence>
<dbReference type="CDD" id="cd05387">
    <property type="entry name" value="BY-kinase"/>
    <property type="match status" value="1"/>
</dbReference>
<keyword evidence="4" id="KW-0547">Nucleotide-binding</keyword>
<dbReference type="Pfam" id="PF13807">
    <property type="entry name" value="GNVR"/>
    <property type="match status" value="1"/>
</dbReference>
<keyword evidence="6" id="KW-0067">ATP-binding</keyword>
<dbReference type="AlphaFoldDB" id="A0A0W8FVN7"/>
<dbReference type="InterPro" id="IPR032807">
    <property type="entry name" value="GNVR"/>
</dbReference>
<dbReference type="InterPro" id="IPR025669">
    <property type="entry name" value="AAA_dom"/>
</dbReference>
<sequence>MNEQILVYKAGIFASNPAQIQQLTAKVLEEEVRYQSLLSSHKELDELVQRYEVRFNEMPKRTLDLARLQRIKEANEKLYLLVEEKYQEAQINEQSTPGNVLIIDAARQPENPSKPNRILIIAVGLVLGLGFGFGFAFVRNYFDNTVKTPEELQQKNISLLAWIPEMFVADKNRAPGSEFIVNKKSDSTASEAYRALRTRIRYSGVEGTIPKKLLVTSSSAGEGKTTTAVNLAGSFAQANQKVLLLDCDLRKPRVHKIFNDERYPGFIDYFFGQATFDELIRKTEQANLFYITGGTIPPNPAEILGSHKMEEFLAKLETHFDLIVIDSPPIIAVTDSEILSQIVDGVMLVISAGVTEYDILYKSLDVLKMAKSQFLGAVLNKFAYRPGYGSYYKYYYYYYNTGNGKEDKKKLLKV</sequence>
<evidence type="ECO:0000313" key="12">
    <source>
        <dbReference type="EMBL" id="KUG24906.1"/>
    </source>
</evidence>
<evidence type="ECO:0000256" key="1">
    <source>
        <dbReference type="ARBA" id="ARBA00007316"/>
    </source>
</evidence>
<comment type="similarity">
    <text evidence="1">Belongs to the CpsD/CapB family.</text>
</comment>
<organism evidence="12">
    <name type="scientific">hydrocarbon metagenome</name>
    <dbReference type="NCBI Taxonomy" id="938273"/>
    <lineage>
        <taxon>unclassified sequences</taxon>
        <taxon>metagenomes</taxon>
        <taxon>ecological metagenomes</taxon>
    </lineage>
</organism>
<dbReference type="PANTHER" id="PTHR32309:SF13">
    <property type="entry name" value="FERRIC ENTEROBACTIN TRANSPORT PROTEIN FEPE"/>
    <property type="match status" value="1"/>
</dbReference>
<dbReference type="InterPro" id="IPR005702">
    <property type="entry name" value="Wzc-like_C"/>
</dbReference>
<keyword evidence="7" id="KW-0829">Tyrosine-protein kinase</keyword>
<evidence type="ECO:0000256" key="6">
    <source>
        <dbReference type="ARBA" id="ARBA00022840"/>
    </source>
</evidence>
<evidence type="ECO:0000256" key="3">
    <source>
        <dbReference type="ARBA" id="ARBA00022679"/>
    </source>
</evidence>
<evidence type="ECO:0000256" key="2">
    <source>
        <dbReference type="ARBA" id="ARBA00011903"/>
    </source>
</evidence>
<keyword evidence="9" id="KW-1133">Transmembrane helix</keyword>
<dbReference type="GO" id="GO:0005524">
    <property type="term" value="F:ATP binding"/>
    <property type="evidence" value="ECO:0007669"/>
    <property type="project" value="UniProtKB-KW"/>
</dbReference>
<dbReference type="NCBIfam" id="TIGR01007">
    <property type="entry name" value="eps_fam"/>
    <property type="match status" value="1"/>
</dbReference>
<evidence type="ECO:0000256" key="9">
    <source>
        <dbReference type="SAM" id="Phobius"/>
    </source>
</evidence>
<reference evidence="12" key="1">
    <citation type="journal article" date="2015" name="Proc. Natl. Acad. Sci. U.S.A.">
        <title>Networks of energetic and metabolic interactions define dynamics in microbial communities.</title>
        <authorList>
            <person name="Embree M."/>
            <person name="Liu J.K."/>
            <person name="Al-Bassam M.M."/>
            <person name="Zengler K."/>
        </authorList>
    </citation>
    <scope>NUCLEOTIDE SEQUENCE</scope>
</reference>
<evidence type="ECO:0000256" key="4">
    <source>
        <dbReference type="ARBA" id="ARBA00022741"/>
    </source>
</evidence>
<dbReference type="FunFam" id="3.40.50.300:FF:000527">
    <property type="entry name" value="Tyrosine-protein kinase etk"/>
    <property type="match status" value="1"/>
</dbReference>
<keyword evidence="5 12" id="KW-0418">Kinase</keyword>
<dbReference type="Gene3D" id="3.40.50.300">
    <property type="entry name" value="P-loop containing nucleotide triphosphate hydrolases"/>
    <property type="match status" value="1"/>
</dbReference>
<comment type="caution">
    <text evidence="12">The sequence shown here is derived from an EMBL/GenBank/DDBJ whole genome shotgun (WGS) entry which is preliminary data.</text>
</comment>
<dbReference type="GO" id="GO:0005886">
    <property type="term" value="C:plasma membrane"/>
    <property type="evidence" value="ECO:0007669"/>
    <property type="project" value="TreeGrafter"/>
</dbReference>
<dbReference type="InterPro" id="IPR027417">
    <property type="entry name" value="P-loop_NTPase"/>
</dbReference>
<protein>
    <recommendedName>
        <fullName evidence="2">non-specific protein-tyrosine kinase</fullName>
        <ecNumber evidence="2">2.7.10.2</ecNumber>
    </recommendedName>
</protein>
<feature type="transmembrane region" description="Helical" evidence="9">
    <location>
        <begin position="118"/>
        <end position="138"/>
    </location>
</feature>
<accession>A0A0W8FVN7</accession>
<dbReference type="GO" id="GO:0042802">
    <property type="term" value="F:identical protein binding"/>
    <property type="evidence" value="ECO:0007669"/>
    <property type="project" value="UniProtKB-ARBA"/>
</dbReference>
<feature type="domain" description="Tyrosine-protein kinase G-rich" evidence="11">
    <location>
        <begin position="66"/>
        <end position="140"/>
    </location>
</feature>
<keyword evidence="9" id="KW-0812">Transmembrane</keyword>
<dbReference type="EMBL" id="LNQE01000801">
    <property type="protein sequence ID" value="KUG24906.1"/>
    <property type="molecule type" value="Genomic_DNA"/>
</dbReference>
<evidence type="ECO:0000259" key="11">
    <source>
        <dbReference type="Pfam" id="PF13807"/>
    </source>
</evidence>
<keyword evidence="3 12" id="KW-0808">Transferase</keyword>